<name>A0A5C1ATV8_9BACT</name>
<evidence type="ECO:0000313" key="3">
    <source>
        <dbReference type="EMBL" id="QEL20208.1"/>
    </source>
</evidence>
<dbReference type="KEGG" id="lrs:PX52LOC_07297"/>
<evidence type="ECO:0000313" key="4">
    <source>
        <dbReference type="Proteomes" id="UP000324974"/>
    </source>
</evidence>
<proteinExistence type="predicted"/>
<dbReference type="AlphaFoldDB" id="A0A5C1ATV8"/>
<evidence type="ECO:0000259" key="2">
    <source>
        <dbReference type="Pfam" id="PF01841"/>
    </source>
</evidence>
<feature type="signal peptide" evidence="1">
    <location>
        <begin position="1"/>
        <end position="20"/>
    </location>
</feature>
<dbReference type="InterPro" id="IPR038765">
    <property type="entry name" value="Papain-like_cys_pep_sf"/>
</dbReference>
<dbReference type="Gene3D" id="3.10.620.30">
    <property type="match status" value="1"/>
</dbReference>
<reference evidence="4" key="1">
    <citation type="submission" date="2019-08" db="EMBL/GenBank/DDBJ databases">
        <title>Limnoglobus roseus gen. nov., sp. nov., a novel freshwater planctomycete with a giant genome from the family Gemmataceae.</title>
        <authorList>
            <person name="Kulichevskaya I.S."/>
            <person name="Naumoff D.G."/>
            <person name="Miroshnikov K."/>
            <person name="Ivanova A."/>
            <person name="Philippov D.A."/>
            <person name="Hakobyan A."/>
            <person name="Rijpstra I.C."/>
            <person name="Sinninghe Damste J.S."/>
            <person name="Liesack W."/>
            <person name="Dedysh S.N."/>
        </authorList>
    </citation>
    <scope>NUCLEOTIDE SEQUENCE [LARGE SCALE GENOMIC DNA]</scope>
    <source>
        <strain evidence="4">PX52</strain>
    </source>
</reference>
<protein>
    <submittedName>
        <fullName evidence="3">Transglutaminase domain-containing protein</fullName>
    </submittedName>
</protein>
<feature type="domain" description="Transglutaminase-like" evidence="2">
    <location>
        <begin position="124"/>
        <end position="219"/>
    </location>
</feature>
<keyword evidence="1" id="KW-0732">Signal</keyword>
<keyword evidence="4" id="KW-1185">Reference proteome</keyword>
<sequence length="378" mass="41956">MRSWIALLVVSLFTHSTAFTADRPAEVEKALAKAKDNRPQLEAALDGVPKEQRKGMEFLVANMPDRDLTTLTADFLKANHALAYKAKQDVPWGKDIHEDVFFNNLLPYANIDEKRDPWRQEFSDLCRPIVKDCKTPTEVAMKLNKELYPKLALKYAPQRKAPNFSPKESIAQGTASCTGLSIVLSDACRAVGVPTRLVGTPNWSDKRGNHTWLEVWDKDWHFTGACEPDPLGLDRGWFVGDAAKAQKDNPEHAIYAASFRKTDQHFPLVWARDNKNVPGENVTDRYAKTTAKKADTVRVSIRVLTADKKRVAAAVTVSGGKAKFEGKSRSESADLNDTLEFDLLPATEYTVTVGDVTKRITTGKAGESQAVVVELNSK</sequence>
<gene>
    <name evidence="3" type="ORF">PX52LOC_07297</name>
</gene>
<dbReference type="PANTHER" id="PTHR35532">
    <property type="entry name" value="SIMILAR TO POLYHYDROXYALKANOATE DEPOLYMERASE"/>
    <property type="match status" value="1"/>
</dbReference>
<accession>A0A5C1ATV8</accession>
<dbReference type="Pfam" id="PF01841">
    <property type="entry name" value="Transglut_core"/>
    <property type="match status" value="1"/>
</dbReference>
<dbReference type="RefSeq" id="WP_168219409.1">
    <property type="nucleotide sequence ID" value="NZ_CP042425.1"/>
</dbReference>
<evidence type="ECO:0000256" key="1">
    <source>
        <dbReference type="SAM" id="SignalP"/>
    </source>
</evidence>
<dbReference type="EMBL" id="CP042425">
    <property type="protein sequence ID" value="QEL20208.1"/>
    <property type="molecule type" value="Genomic_DNA"/>
</dbReference>
<feature type="chain" id="PRO_5023040516" evidence="1">
    <location>
        <begin position="21"/>
        <end position="378"/>
    </location>
</feature>
<dbReference type="SUPFAM" id="SSF54001">
    <property type="entry name" value="Cysteine proteinases"/>
    <property type="match status" value="1"/>
</dbReference>
<dbReference type="Proteomes" id="UP000324974">
    <property type="component" value="Chromosome"/>
</dbReference>
<dbReference type="PANTHER" id="PTHR35532:SF5">
    <property type="entry name" value="CARBOHYDRATE-BINDING DOMAIN-CONTAINING PROTEIN"/>
    <property type="match status" value="1"/>
</dbReference>
<dbReference type="InterPro" id="IPR002931">
    <property type="entry name" value="Transglutaminase-like"/>
</dbReference>
<organism evidence="3 4">
    <name type="scientific">Limnoglobus roseus</name>
    <dbReference type="NCBI Taxonomy" id="2598579"/>
    <lineage>
        <taxon>Bacteria</taxon>
        <taxon>Pseudomonadati</taxon>
        <taxon>Planctomycetota</taxon>
        <taxon>Planctomycetia</taxon>
        <taxon>Gemmatales</taxon>
        <taxon>Gemmataceae</taxon>
        <taxon>Limnoglobus</taxon>
    </lineage>
</organism>